<gene>
    <name evidence="5" type="ORF">ACHAWU_000588</name>
</gene>
<feature type="domain" description="CRM" evidence="4">
    <location>
        <begin position="72"/>
        <end position="187"/>
    </location>
</feature>
<feature type="chain" id="PRO_5044805979" description="CRM domain-containing protein" evidence="3">
    <location>
        <begin position="18"/>
        <end position="233"/>
    </location>
</feature>
<dbReference type="InterPro" id="IPR035920">
    <property type="entry name" value="YhbY-like_sf"/>
</dbReference>
<name>A0ABD3M7B4_9STRA</name>
<evidence type="ECO:0000256" key="3">
    <source>
        <dbReference type="SAM" id="SignalP"/>
    </source>
</evidence>
<comment type="caution">
    <text evidence="5">The sequence shown here is derived from an EMBL/GenBank/DDBJ whole genome shotgun (WGS) entry which is preliminary data.</text>
</comment>
<dbReference type="Gene3D" id="3.30.110.60">
    <property type="entry name" value="YhbY-like"/>
    <property type="match status" value="1"/>
</dbReference>
<reference evidence="5 6" key="1">
    <citation type="submission" date="2024-10" db="EMBL/GenBank/DDBJ databases">
        <title>Updated reference genomes for cyclostephanoid diatoms.</title>
        <authorList>
            <person name="Roberts W.R."/>
            <person name="Alverson A.J."/>
        </authorList>
    </citation>
    <scope>NUCLEOTIDE SEQUENCE [LARGE SCALE GENOMIC DNA]</scope>
    <source>
        <strain evidence="5 6">AJA232-27</strain>
    </source>
</reference>
<dbReference type="EMBL" id="JALLBG020000195">
    <property type="protein sequence ID" value="KAL3759965.1"/>
    <property type="molecule type" value="Genomic_DNA"/>
</dbReference>
<keyword evidence="3" id="KW-0732">Signal</keyword>
<protein>
    <recommendedName>
        <fullName evidence="4">CRM domain-containing protein</fullName>
    </recommendedName>
</protein>
<keyword evidence="1 2" id="KW-0694">RNA-binding</keyword>
<sequence length="233" mass="26848">MSACALVLMATTSTTLAFQSSTRPRWIRSKLSSPSTTCTSHLTQYRPSNTNKSMQLRLHLDEDDIDDEVIDFFVSPEQISFLRKEANKREARNKLPRFNLSTSSQQEDMENLPNETIDAISNLFEQSELIEVRGVSKNSKRKVYEMAQTLASTLENVYETPVIVVEIKGFAVKLYRPWSEDEDDNETMREGRIQLRTNYKPGQWTRKAKPIRDFRGQIITDEFGNSVKEVPED</sequence>
<organism evidence="5 6">
    <name type="scientific">Discostella pseudostelligera</name>
    <dbReference type="NCBI Taxonomy" id="259834"/>
    <lineage>
        <taxon>Eukaryota</taxon>
        <taxon>Sar</taxon>
        <taxon>Stramenopiles</taxon>
        <taxon>Ochrophyta</taxon>
        <taxon>Bacillariophyta</taxon>
        <taxon>Coscinodiscophyceae</taxon>
        <taxon>Thalassiosirophycidae</taxon>
        <taxon>Stephanodiscales</taxon>
        <taxon>Stephanodiscaceae</taxon>
        <taxon>Discostella</taxon>
    </lineage>
</organism>
<evidence type="ECO:0000313" key="6">
    <source>
        <dbReference type="Proteomes" id="UP001530293"/>
    </source>
</evidence>
<evidence type="ECO:0000256" key="1">
    <source>
        <dbReference type="ARBA" id="ARBA00022884"/>
    </source>
</evidence>
<feature type="signal peptide" evidence="3">
    <location>
        <begin position="1"/>
        <end position="17"/>
    </location>
</feature>
<dbReference type="Proteomes" id="UP001530293">
    <property type="component" value="Unassembled WGS sequence"/>
</dbReference>
<dbReference type="InterPro" id="IPR001890">
    <property type="entry name" value="RNA-binding_CRM"/>
</dbReference>
<keyword evidence="6" id="KW-1185">Reference proteome</keyword>
<dbReference type="PROSITE" id="PS51295">
    <property type="entry name" value="CRM"/>
    <property type="match status" value="1"/>
</dbReference>
<accession>A0ABD3M7B4</accession>
<proteinExistence type="predicted"/>
<evidence type="ECO:0000313" key="5">
    <source>
        <dbReference type="EMBL" id="KAL3759965.1"/>
    </source>
</evidence>
<dbReference type="AlphaFoldDB" id="A0ABD3M7B4"/>
<evidence type="ECO:0000259" key="4">
    <source>
        <dbReference type="PROSITE" id="PS51295"/>
    </source>
</evidence>
<dbReference type="GO" id="GO:0003723">
    <property type="term" value="F:RNA binding"/>
    <property type="evidence" value="ECO:0007669"/>
    <property type="project" value="UniProtKB-UniRule"/>
</dbReference>
<evidence type="ECO:0000256" key="2">
    <source>
        <dbReference type="PROSITE-ProRule" id="PRU00626"/>
    </source>
</evidence>